<evidence type="ECO:0000313" key="2">
    <source>
        <dbReference type="EMBL" id="CAB4999149.1"/>
    </source>
</evidence>
<protein>
    <submittedName>
        <fullName evidence="2">Unannotated protein</fullName>
    </submittedName>
</protein>
<dbReference type="EMBL" id="CAFBOV010000123">
    <property type="protein sequence ID" value="CAB4999149.1"/>
    <property type="molecule type" value="Genomic_DNA"/>
</dbReference>
<feature type="region of interest" description="Disordered" evidence="1">
    <location>
        <begin position="1"/>
        <end position="49"/>
    </location>
</feature>
<gene>
    <name evidence="2" type="ORF">UFOPK4020_00710</name>
</gene>
<reference evidence="2" key="1">
    <citation type="submission" date="2020-05" db="EMBL/GenBank/DDBJ databases">
        <authorList>
            <person name="Chiriac C."/>
            <person name="Salcher M."/>
            <person name="Ghai R."/>
            <person name="Kavagutti S V."/>
        </authorList>
    </citation>
    <scope>NUCLEOTIDE SEQUENCE</scope>
</reference>
<accession>A0A6J7P789</accession>
<proteinExistence type="predicted"/>
<organism evidence="2">
    <name type="scientific">freshwater metagenome</name>
    <dbReference type="NCBI Taxonomy" id="449393"/>
    <lineage>
        <taxon>unclassified sequences</taxon>
        <taxon>metagenomes</taxon>
        <taxon>ecological metagenomes</taxon>
    </lineage>
</organism>
<sequence length="49" mass="5022">MRPKVAFNPSKPVNPAGIRIDPPPSPPVAMLTNPPATADAVPPEDPPGV</sequence>
<evidence type="ECO:0000256" key="1">
    <source>
        <dbReference type="SAM" id="MobiDB-lite"/>
    </source>
</evidence>
<name>A0A6J7P789_9ZZZZ</name>
<dbReference type="AlphaFoldDB" id="A0A6J7P789"/>